<protein>
    <recommendedName>
        <fullName evidence="4">YtxH domain-containing protein</fullName>
    </recommendedName>
</protein>
<dbReference type="InterPro" id="IPR024623">
    <property type="entry name" value="YtxH"/>
</dbReference>
<gene>
    <name evidence="2" type="ORF">HKBW3S44_01712</name>
</gene>
<evidence type="ECO:0000256" key="1">
    <source>
        <dbReference type="SAM" id="Phobius"/>
    </source>
</evidence>
<name>A0A6V8PZU7_9ACTN</name>
<dbReference type="RefSeq" id="WP_176232128.1">
    <property type="nucleotide sequence ID" value="NZ_BLSC01000285.1"/>
</dbReference>
<evidence type="ECO:0000313" key="3">
    <source>
        <dbReference type="Proteomes" id="UP000561271"/>
    </source>
</evidence>
<evidence type="ECO:0008006" key="4">
    <source>
        <dbReference type="Google" id="ProtNLM"/>
    </source>
</evidence>
<dbReference type="Proteomes" id="UP000561271">
    <property type="component" value="Unassembled WGS sequence"/>
</dbReference>
<organism evidence="2 3">
    <name type="scientific">Candidatus Hakubella thermalkaliphila</name>
    <dbReference type="NCBI Taxonomy" id="2754717"/>
    <lineage>
        <taxon>Bacteria</taxon>
        <taxon>Bacillati</taxon>
        <taxon>Actinomycetota</taxon>
        <taxon>Actinomycetota incertae sedis</taxon>
        <taxon>Candidatus Hakubellales</taxon>
        <taxon>Candidatus Hakubellaceae</taxon>
        <taxon>Candidatus Hakubella</taxon>
    </lineage>
</organism>
<reference evidence="2 3" key="1">
    <citation type="journal article" date="2020" name="Front. Microbiol.">
        <title>Single-cell genomics of novel Actinobacteria with the Wood-Ljungdahl pathway discovered in a serpentinizing system.</title>
        <authorList>
            <person name="Merino N."/>
            <person name="Kawai M."/>
            <person name="Boyd E.S."/>
            <person name="Colman D.R."/>
            <person name="McGlynn S.E."/>
            <person name="Nealson K.H."/>
            <person name="Kurokawa K."/>
            <person name="Hongoh Y."/>
        </authorList>
    </citation>
    <scope>NUCLEOTIDE SEQUENCE [LARGE SCALE GENOMIC DNA]</scope>
    <source>
        <strain evidence="2 3">S44</strain>
    </source>
</reference>
<keyword evidence="1" id="KW-0812">Transmembrane</keyword>
<comment type="caution">
    <text evidence="2">The sequence shown here is derived from an EMBL/GenBank/DDBJ whole genome shotgun (WGS) entry which is preliminary data.</text>
</comment>
<dbReference type="AlphaFoldDB" id="A0A6V8PZU7"/>
<evidence type="ECO:0000313" key="2">
    <source>
        <dbReference type="EMBL" id="GFP38032.1"/>
    </source>
</evidence>
<sequence length="73" mass="7865">MGRVGGGLVSVVIAFGVGLAVGLLTAPRPGRETRQILRERCQSLCEDACQTIEERISDFVESVESDTEGLQEE</sequence>
<accession>A0A6V8PZU7</accession>
<proteinExistence type="predicted"/>
<keyword evidence="1" id="KW-1133">Transmembrane helix</keyword>
<keyword evidence="1" id="KW-0472">Membrane</keyword>
<dbReference type="Pfam" id="PF12732">
    <property type="entry name" value="YtxH"/>
    <property type="match status" value="1"/>
</dbReference>
<dbReference type="EMBL" id="BLSC01000285">
    <property type="protein sequence ID" value="GFP38032.1"/>
    <property type="molecule type" value="Genomic_DNA"/>
</dbReference>
<feature type="transmembrane region" description="Helical" evidence="1">
    <location>
        <begin position="6"/>
        <end position="26"/>
    </location>
</feature>